<dbReference type="RefSeq" id="XP_005839071.1">
    <property type="nucleotide sequence ID" value="XM_005839014.1"/>
</dbReference>
<dbReference type="GO" id="GO:0046872">
    <property type="term" value="F:metal ion binding"/>
    <property type="evidence" value="ECO:0007669"/>
    <property type="project" value="UniProtKB-KW"/>
</dbReference>
<dbReference type="KEGG" id="gtt:GUITHDRAFT_157097"/>
<dbReference type="eggNOG" id="KOG0366">
    <property type="taxonomic scope" value="Eukaryota"/>
</dbReference>
<dbReference type="GO" id="GO:0004663">
    <property type="term" value="F:Rab geranylgeranyltransferase activity"/>
    <property type="evidence" value="ECO:0007669"/>
    <property type="project" value="UniProtKB-UniRule"/>
</dbReference>
<evidence type="ECO:0000256" key="4">
    <source>
        <dbReference type="ARBA" id="ARBA00022679"/>
    </source>
</evidence>
<evidence type="ECO:0000256" key="9">
    <source>
        <dbReference type="RuleBase" id="RU365076"/>
    </source>
</evidence>
<dbReference type="Gene3D" id="1.50.10.20">
    <property type="match status" value="1"/>
</dbReference>
<evidence type="ECO:0000256" key="7">
    <source>
        <dbReference type="ARBA" id="ARBA00022833"/>
    </source>
</evidence>
<reference evidence="11 13" key="1">
    <citation type="journal article" date="2012" name="Nature">
        <title>Algal genomes reveal evolutionary mosaicism and the fate of nucleomorphs.</title>
        <authorList>
            <consortium name="DOE Joint Genome Institute"/>
            <person name="Curtis B.A."/>
            <person name="Tanifuji G."/>
            <person name="Burki F."/>
            <person name="Gruber A."/>
            <person name="Irimia M."/>
            <person name="Maruyama S."/>
            <person name="Arias M.C."/>
            <person name="Ball S.G."/>
            <person name="Gile G.H."/>
            <person name="Hirakawa Y."/>
            <person name="Hopkins J.F."/>
            <person name="Kuo A."/>
            <person name="Rensing S.A."/>
            <person name="Schmutz J."/>
            <person name="Symeonidi A."/>
            <person name="Elias M."/>
            <person name="Eveleigh R.J."/>
            <person name="Herman E.K."/>
            <person name="Klute M.J."/>
            <person name="Nakayama T."/>
            <person name="Obornik M."/>
            <person name="Reyes-Prieto A."/>
            <person name="Armbrust E.V."/>
            <person name="Aves S.J."/>
            <person name="Beiko R.G."/>
            <person name="Coutinho P."/>
            <person name="Dacks J.B."/>
            <person name="Durnford D.G."/>
            <person name="Fast N.M."/>
            <person name="Green B.R."/>
            <person name="Grisdale C.J."/>
            <person name="Hempel F."/>
            <person name="Henrissat B."/>
            <person name="Hoppner M.P."/>
            <person name="Ishida K."/>
            <person name="Kim E."/>
            <person name="Koreny L."/>
            <person name="Kroth P.G."/>
            <person name="Liu Y."/>
            <person name="Malik S.B."/>
            <person name="Maier U.G."/>
            <person name="McRose D."/>
            <person name="Mock T."/>
            <person name="Neilson J.A."/>
            <person name="Onodera N.T."/>
            <person name="Poole A.M."/>
            <person name="Pritham E.J."/>
            <person name="Richards T.A."/>
            <person name="Rocap G."/>
            <person name="Roy S.W."/>
            <person name="Sarai C."/>
            <person name="Schaack S."/>
            <person name="Shirato S."/>
            <person name="Slamovits C.H."/>
            <person name="Spencer D.F."/>
            <person name="Suzuki S."/>
            <person name="Worden A.Z."/>
            <person name="Zauner S."/>
            <person name="Barry K."/>
            <person name="Bell C."/>
            <person name="Bharti A.K."/>
            <person name="Crow J.A."/>
            <person name="Grimwood J."/>
            <person name="Kramer R."/>
            <person name="Lindquist E."/>
            <person name="Lucas S."/>
            <person name="Salamov A."/>
            <person name="McFadden G.I."/>
            <person name="Lane C.E."/>
            <person name="Keeling P.J."/>
            <person name="Gray M.W."/>
            <person name="Grigoriev I.V."/>
            <person name="Archibald J.M."/>
        </authorList>
    </citation>
    <scope>NUCLEOTIDE SEQUENCE</scope>
    <source>
        <strain evidence="11 13">CCMP2712</strain>
    </source>
</reference>
<evidence type="ECO:0000313" key="12">
    <source>
        <dbReference type="EnsemblProtists" id="EKX52091"/>
    </source>
</evidence>
<evidence type="ECO:0000259" key="10">
    <source>
        <dbReference type="Pfam" id="PF00432"/>
    </source>
</evidence>
<dbReference type="OrthoDB" id="5428259at2759"/>
<evidence type="ECO:0000256" key="2">
    <source>
        <dbReference type="ARBA" id="ARBA00011355"/>
    </source>
</evidence>
<proteinExistence type="inferred from homology"/>
<dbReference type="PANTHER" id="PTHR11774:SF11">
    <property type="entry name" value="GERANYLGERANYL TRANSFERASE TYPE-2 SUBUNIT BETA"/>
    <property type="match status" value="1"/>
</dbReference>
<evidence type="ECO:0000313" key="13">
    <source>
        <dbReference type="Proteomes" id="UP000011087"/>
    </source>
</evidence>
<dbReference type="GO" id="GO:0072657">
    <property type="term" value="P:protein localization to membrane"/>
    <property type="evidence" value="ECO:0007669"/>
    <property type="project" value="UniProtKB-ARBA"/>
</dbReference>
<dbReference type="OMA" id="VKRCQCP"/>
<reference evidence="12" key="3">
    <citation type="submission" date="2015-06" db="UniProtKB">
        <authorList>
            <consortium name="EnsemblProtists"/>
        </authorList>
    </citation>
    <scope>IDENTIFICATION</scope>
</reference>
<dbReference type="CDD" id="cd02894">
    <property type="entry name" value="GGTase-II"/>
    <property type="match status" value="1"/>
</dbReference>
<dbReference type="PaxDb" id="55529-EKX52091"/>
<comment type="catalytic activity">
    <reaction evidence="8 9">
        <text>geranylgeranyl diphosphate + L-cysteinyl-[protein] = S-geranylgeranyl-L-cysteinyl-[protein] + diphosphate</text>
        <dbReference type="Rhea" id="RHEA:21240"/>
        <dbReference type="Rhea" id="RHEA-COMP:10131"/>
        <dbReference type="Rhea" id="RHEA-COMP:11537"/>
        <dbReference type="ChEBI" id="CHEBI:29950"/>
        <dbReference type="ChEBI" id="CHEBI:33019"/>
        <dbReference type="ChEBI" id="CHEBI:57533"/>
        <dbReference type="ChEBI" id="CHEBI:86021"/>
        <dbReference type="EC" id="2.5.1.60"/>
    </reaction>
</comment>
<dbReference type="HOGENOM" id="CLU_028946_3_0_1"/>
<dbReference type="InterPro" id="IPR001330">
    <property type="entry name" value="Prenyltrans"/>
</dbReference>
<dbReference type="STRING" id="905079.L1JU42"/>
<dbReference type="Pfam" id="PF00432">
    <property type="entry name" value="Prenyltrans"/>
    <property type="match status" value="1"/>
</dbReference>
<protein>
    <recommendedName>
        <fullName evidence="9">Geranylgeranyl transferase type-2 subunit beta</fullName>
        <ecNumber evidence="9">2.5.1.60</ecNumber>
    </recommendedName>
</protein>
<dbReference type="SUPFAM" id="SSF48239">
    <property type="entry name" value="Terpenoid cyclases/Protein prenyltransferases"/>
    <property type="match status" value="1"/>
</dbReference>
<sequence length="320" mass="35710">MDLHKKYLASLKDKKNSFEHAVTEYLRMSGVYWGLCSMYLISSEDLLNKDEVVQWVLSCQHPSGGFGGSVDHDAHLLYTLSAVQILLIFDKIELVDKEKIANYVAGLQQDDGSFYGDEWGEVDTRFSYCALSCLSLLGLLDKIDVNKAVDFIVSCMNFDGGFGCIPGAESHGGQIFCCVAALAIADSLHHVRADDLCWWLCERQTAGGGLNGRPEKLPDVCYSWWNLSALVILGRIDWIDREKLRQFILNAQDETEGGIADRPGDVADVFHTFFGISGLSLLGYTEEDEEGIPGLRRIDPVYALPVQVLERMNVRVWRAV</sequence>
<keyword evidence="6" id="KW-0677">Repeat</keyword>
<evidence type="ECO:0000256" key="5">
    <source>
        <dbReference type="ARBA" id="ARBA00022723"/>
    </source>
</evidence>
<comment type="similarity">
    <text evidence="1 9">Belongs to the protein prenyltransferase subunit beta family.</text>
</comment>
<name>L1JU42_GUITC</name>
<feature type="domain" description="Prenyltransferase alpha-alpha toroid" evidence="10">
    <location>
        <begin position="3"/>
        <end position="303"/>
    </location>
</feature>
<dbReference type="AlphaFoldDB" id="L1JU42"/>
<accession>L1JU42</accession>
<dbReference type="InterPro" id="IPR008930">
    <property type="entry name" value="Terpenoid_cyclase/PrenylTrfase"/>
</dbReference>
<evidence type="ECO:0000256" key="3">
    <source>
        <dbReference type="ARBA" id="ARBA00022602"/>
    </source>
</evidence>
<dbReference type="InterPro" id="IPR026873">
    <property type="entry name" value="Ptb1"/>
</dbReference>
<keyword evidence="5 9" id="KW-0479">Metal-binding</keyword>
<keyword evidence="3 9" id="KW-0637">Prenyltransferase</keyword>
<dbReference type="PANTHER" id="PTHR11774">
    <property type="entry name" value="GERANYLGERANYL TRANSFERASE TYPE BETA SUBUNIT"/>
    <property type="match status" value="1"/>
</dbReference>
<dbReference type="Proteomes" id="UP000011087">
    <property type="component" value="Unassembled WGS sequence"/>
</dbReference>
<evidence type="ECO:0000256" key="1">
    <source>
        <dbReference type="ARBA" id="ARBA00010497"/>
    </source>
</evidence>
<dbReference type="FunFam" id="1.50.10.20:FF:000012">
    <property type="entry name" value="Geranylgeranyl transferase type-2 subunit beta"/>
    <property type="match status" value="1"/>
</dbReference>
<keyword evidence="7 9" id="KW-0862">Zinc</keyword>
<keyword evidence="13" id="KW-1185">Reference proteome</keyword>
<dbReference type="GeneID" id="17309007"/>
<keyword evidence="4 9" id="KW-0808">Transferase</keyword>
<comment type="subunit">
    <text evidence="2">Heterodimer of an alpha and a beta subunit.</text>
</comment>
<gene>
    <name evidence="11" type="ORF">GUITHDRAFT_157097</name>
</gene>
<dbReference type="EC" id="2.5.1.60" evidence="9"/>
<organism evidence="11">
    <name type="scientific">Guillardia theta (strain CCMP2712)</name>
    <name type="common">Cryptophyte</name>
    <dbReference type="NCBI Taxonomy" id="905079"/>
    <lineage>
        <taxon>Eukaryota</taxon>
        <taxon>Cryptophyceae</taxon>
        <taxon>Pyrenomonadales</taxon>
        <taxon>Geminigeraceae</taxon>
        <taxon>Guillardia</taxon>
    </lineage>
</organism>
<comment type="function">
    <text evidence="9">Catalyzes the transfer of a geranylgeranyl moiety from geranylgeranyl diphosphate to both cysteines of proteins with the C-terminal sequence -XXCC, -XCXC and -CCXX.</text>
</comment>
<dbReference type="EnsemblProtists" id="EKX52091">
    <property type="protein sequence ID" value="EKX52091"/>
    <property type="gene ID" value="GUITHDRAFT_157097"/>
</dbReference>
<dbReference type="InterPro" id="IPR045089">
    <property type="entry name" value="PGGT1B-like"/>
</dbReference>
<dbReference type="EMBL" id="JH992973">
    <property type="protein sequence ID" value="EKX52091.1"/>
    <property type="molecule type" value="Genomic_DNA"/>
</dbReference>
<reference evidence="13" key="2">
    <citation type="submission" date="2012-11" db="EMBL/GenBank/DDBJ databases">
        <authorList>
            <person name="Kuo A."/>
            <person name="Curtis B.A."/>
            <person name="Tanifuji G."/>
            <person name="Burki F."/>
            <person name="Gruber A."/>
            <person name="Irimia M."/>
            <person name="Maruyama S."/>
            <person name="Arias M.C."/>
            <person name="Ball S.G."/>
            <person name="Gile G.H."/>
            <person name="Hirakawa Y."/>
            <person name="Hopkins J.F."/>
            <person name="Rensing S.A."/>
            <person name="Schmutz J."/>
            <person name="Symeonidi A."/>
            <person name="Elias M."/>
            <person name="Eveleigh R.J."/>
            <person name="Herman E.K."/>
            <person name="Klute M.J."/>
            <person name="Nakayama T."/>
            <person name="Obornik M."/>
            <person name="Reyes-Prieto A."/>
            <person name="Armbrust E.V."/>
            <person name="Aves S.J."/>
            <person name="Beiko R.G."/>
            <person name="Coutinho P."/>
            <person name="Dacks J.B."/>
            <person name="Durnford D.G."/>
            <person name="Fast N.M."/>
            <person name="Green B.R."/>
            <person name="Grisdale C."/>
            <person name="Hempe F."/>
            <person name="Henrissat B."/>
            <person name="Hoppner M.P."/>
            <person name="Ishida K.-I."/>
            <person name="Kim E."/>
            <person name="Koreny L."/>
            <person name="Kroth P.G."/>
            <person name="Liu Y."/>
            <person name="Malik S.-B."/>
            <person name="Maier U.G."/>
            <person name="McRose D."/>
            <person name="Mock T."/>
            <person name="Neilson J.A."/>
            <person name="Onodera N.T."/>
            <person name="Poole A.M."/>
            <person name="Pritham E.J."/>
            <person name="Richards T.A."/>
            <person name="Rocap G."/>
            <person name="Roy S.W."/>
            <person name="Sarai C."/>
            <person name="Schaack S."/>
            <person name="Shirato S."/>
            <person name="Slamovits C.H."/>
            <person name="Spencer D.F."/>
            <person name="Suzuki S."/>
            <person name="Worden A.Z."/>
            <person name="Zauner S."/>
            <person name="Barry K."/>
            <person name="Bell C."/>
            <person name="Bharti A.K."/>
            <person name="Crow J.A."/>
            <person name="Grimwood J."/>
            <person name="Kramer R."/>
            <person name="Lindquist E."/>
            <person name="Lucas S."/>
            <person name="Salamov A."/>
            <person name="McFadden G.I."/>
            <person name="Lane C.E."/>
            <person name="Keeling P.J."/>
            <person name="Gray M.W."/>
            <person name="Grigoriev I.V."/>
            <person name="Archibald J.M."/>
        </authorList>
    </citation>
    <scope>NUCLEOTIDE SEQUENCE</scope>
    <source>
        <strain evidence="13">CCMP2712</strain>
    </source>
</reference>
<evidence type="ECO:0000256" key="6">
    <source>
        <dbReference type="ARBA" id="ARBA00022737"/>
    </source>
</evidence>
<comment type="cofactor">
    <cofactor evidence="9">
        <name>Zn(2+)</name>
        <dbReference type="ChEBI" id="CHEBI:29105"/>
    </cofactor>
    <text evidence="9">Binds 1 zinc ion per subunit.</text>
</comment>
<dbReference type="GO" id="GO:0005968">
    <property type="term" value="C:Rab-protein geranylgeranyltransferase complex"/>
    <property type="evidence" value="ECO:0007669"/>
    <property type="project" value="UniProtKB-UniRule"/>
</dbReference>
<evidence type="ECO:0000256" key="8">
    <source>
        <dbReference type="ARBA" id="ARBA00047658"/>
    </source>
</evidence>
<evidence type="ECO:0000313" key="11">
    <source>
        <dbReference type="EMBL" id="EKX52091.1"/>
    </source>
</evidence>